<dbReference type="InterPro" id="IPR013602">
    <property type="entry name" value="Dynein_heavy_linker"/>
</dbReference>
<feature type="domain" description="AAA+ ATPase" evidence="14">
    <location>
        <begin position="2455"/>
        <end position="2599"/>
    </location>
</feature>
<evidence type="ECO:0000256" key="4">
    <source>
        <dbReference type="ARBA" id="ARBA00022741"/>
    </source>
</evidence>
<keyword evidence="4" id="KW-0547">Nucleotide-binding</keyword>
<dbReference type="Pfam" id="PF12780">
    <property type="entry name" value="AAA_8"/>
    <property type="match status" value="1"/>
</dbReference>
<dbReference type="GO" id="GO:0045505">
    <property type="term" value="F:dynein intermediate chain binding"/>
    <property type="evidence" value="ECO:0007669"/>
    <property type="project" value="InterPro"/>
</dbReference>
<evidence type="ECO:0000313" key="17">
    <source>
        <dbReference type="Proteomes" id="UP000332933"/>
    </source>
</evidence>
<dbReference type="Gene3D" id="1.20.920.30">
    <property type="match status" value="1"/>
</dbReference>
<dbReference type="GO" id="GO:0005874">
    <property type="term" value="C:microtubule"/>
    <property type="evidence" value="ECO:0007669"/>
    <property type="project" value="UniProtKB-KW"/>
</dbReference>
<feature type="domain" description="AAA+ ATPase" evidence="14">
    <location>
        <begin position="2920"/>
        <end position="3033"/>
    </location>
</feature>
<dbReference type="InterPro" id="IPR035699">
    <property type="entry name" value="AAA_6"/>
</dbReference>
<evidence type="ECO:0000256" key="1">
    <source>
        <dbReference type="ARBA" id="ARBA00004430"/>
    </source>
</evidence>
<reference evidence="16 17" key="1">
    <citation type="submission" date="2019-03" db="EMBL/GenBank/DDBJ databases">
        <authorList>
            <person name="Gaulin E."/>
            <person name="Dumas B."/>
        </authorList>
    </citation>
    <scope>NUCLEOTIDE SEQUENCE [LARGE SCALE GENOMIC DNA]</scope>
    <source>
        <strain evidence="16">CBS 568.67</strain>
    </source>
</reference>
<evidence type="ECO:0000256" key="10">
    <source>
        <dbReference type="ARBA" id="ARBA00023212"/>
    </source>
</evidence>
<dbReference type="Gene3D" id="1.20.58.1120">
    <property type="match status" value="1"/>
</dbReference>
<dbReference type="GO" id="GO:0030286">
    <property type="term" value="C:dynein complex"/>
    <property type="evidence" value="ECO:0007669"/>
    <property type="project" value="UniProtKB-KW"/>
</dbReference>
<dbReference type="Proteomes" id="UP000332933">
    <property type="component" value="Unassembled WGS sequence"/>
</dbReference>
<dbReference type="Gene3D" id="1.10.287.2620">
    <property type="match status" value="1"/>
</dbReference>
<dbReference type="Pfam" id="PF12781">
    <property type="entry name" value="AAA_9"/>
    <property type="match status" value="1"/>
</dbReference>
<dbReference type="FunFam" id="1.10.287.2620:FF:000002">
    <property type="entry name" value="Dynein heavy chain 2, axonemal"/>
    <property type="match status" value="1"/>
</dbReference>
<evidence type="ECO:0000256" key="9">
    <source>
        <dbReference type="ARBA" id="ARBA00023175"/>
    </source>
</evidence>
<keyword evidence="10" id="KW-0206">Cytoskeleton</keyword>
<evidence type="ECO:0000256" key="13">
    <source>
        <dbReference type="SAM" id="MobiDB-lite"/>
    </source>
</evidence>
<dbReference type="InterPro" id="IPR035706">
    <property type="entry name" value="AAA_9"/>
</dbReference>
<dbReference type="InterPro" id="IPR041466">
    <property type="entry name" value="Dynein_AAA5_ext"/>
</dbReference>
<dbReference type="EMBL" id="CAADRA010005469">
    <property type="protein sequence ID" value="VFT90195.1"/>
    <property type="molecule type" value="Genomic_DNA"/>
</dbReference>
<dbReference type="InterPro" id="IPR003593">
    <property type="entry name" value="AAA+_ATPase"/>
</dbReference>
<dbReference type="SUPFAM" id="SSF52540">
    <property type="entry name" value="P-loop containing nucleoside triphosphate hydrolases"/>
    <property type="match status" value="4"/>
</dbReference>
<dbReference type="OrthoDB" id="5593012at2759"/>
<feature type="compositionally biased region" description="Low complexity" evidence="13">
    <location>
        <begin position="1610"/>
        <end position="1619"/>
    </location>
</feature>
<keyword evidence="9" id="KW-0505">Motor protein</keyword>
<dbReference type="Gene3D" id="3.40.50.300">
    <property type="entry name" value="P-loop containing nucleotide triphosphate hydrolases"/>
    <property type="match status" value="5"/>
</dbReference>
<keyword evidence="3" id="KW-0493">Microtubule</keyword>
<dbReference type="Gene3D" id="3.20.180.20">
    <property type="entry name" value="Dynein heavy chain, N-terminal domain 2"/>
    <property type="match status" value="1"/>
</dbReference>
<sequence length="3896" mass="429088">MERTVRLPVIKVTTGGAPESNPIVPTPAKAAPTSSSRMMNRGGGAMATPRSLMHMSTPTTDELVHIWTFICHWIHERVEMGEPATIPGLGTVAIYTHLHNIRIPHFGTLNLCVSLIRVAVVHPAFAKKFNLFSDETLPAPMSHALEFRDIAAHCNIQELVAKSWLEHVLDNIGERMRTQPQVELSLGVGVVSCKNRFIDGHMTQKQPTPPLDSEVRLAEPVPSSKKTNPRSLMATSKTFTSYIVASGERQPSVDYVPTKPSSPTTAHLDGASPRQRTRGLVVDAASSPAHPLSPRFVLRQKFLARAGDDALPTTVLSEMSMPWDLHGMNQGDNRVDTVKQLDAKYPPLLDPFCRTLNVEQVDVVNKLTSSDRIGANFSLAASTLVIRKHVNQTTSSLHACGLMFVEDESSRVKEHFVTLRPPSPVHDKVELPLVTTAGKPVYAPESGDNTRLTSAFPALSRTRSQDGERRAVTTTLSKEEATARYLHYLDKIIDDGDIVPMNPVWTDHIKALIARAVARVRSAAKDAIVVAMFEETLTCYTYSIKKAILDYLLLRTTTQVRLNIPGGTPTELQVHEKWKWGQTHAMVMTVTPAWKERKGRAEEHMTQFLMLIDTHVMALHYMWGDFDQLLLVDLPTTKELTQQLTPLDVKAFERRQMAHAAHVKRTLMDKWFAKAKRILTSAKNDEVLVSALLHPKHYFDCVATLMSLQLRRLVVRSIDAYVAYFKTFAGTTHDTSSSSSIQGLLLSLLLDQTKIKFDTVLEDVQLMLLNVLYNIPSCLTHIDRVETKFEPSIILGGSPFLWGVGLHEAEVVDAADTIREILQENIAHAMALRTNYAKYSMVAAGDLPLDHFVSQTHDIAAYGQEINKYFQFACQISRESTRGAVAGLFYIDCKQLNDGLLQKAQHFIDVLFRAFSDATLRLNRDIRQQFKLIAGRLARKPIDLHELVDSEAYITKLRNQELLALYDNVANAKQRLEFLFLQCKLVRQCPALSGLSVSSDLLASTAKTFQWKIQIEKVLRDGDFSLQHERARIETAFIAKRSRFQAELEELEAEVTSFQKKSDLRHATTYVVQLSKIRDAITQARHTIDIIADEEAKLGWVQTDFLQLDYICETLDPYDHLWRTARDFREASVRWMRGNIFELDAKATDKTIHAMTTTLTNATKQLAATSPAAVGAAETLKKQIFEFKGSIGVITVMGNPNLRERHWTEIAETVGFIIDPQEHITLQRLLDLGVQESVARLLEISDAATMEAEIEKSLDSMSEEWLHMEFKFVVAGDTFVLAEGHVDEIHIKLDDHIVKTQTIRCSQYRKPFFGRAIAWERSLLKLRDLTELLWDTGRQWQTMAPLFAGADSVHAILDKMSNEAKKFGIVDGHWRSIMAAVVGRPLCLAVIQIEKAAERLRECLALLEAILEGLTAALEAKRALFSRFYLLSNAELIAALSVSPSALHVRSKAERAAAAATGGGAFLGRCFPGVGRVEMNSIHEITHVVSSMDETMQLSQVVVTDKLSTDVWLGRLELQIQTAVQVLMRNALNDFAKKDFRKWSNCWPEQMILGVDSYMWATHIDLILQEPPPSTQQATAAAPPATASASSSRPPSSAKRNDANDANDHPTSSAASPPLLSTKSKLQTYLTNELESRIHELVAELADPSVHGMTASRIHTLTNVLTQTLHARDVTADLIEQDVADADAFAWQSMLRYSWNDGNLHVKMLKGSIAYGYEYVGNRPAVVVVPNTLKCARVLFAAFGMAKGTCVSGPAGAGKTTALRAVATACAKLFVLYSCGAACHLDELVRLLKGVAACGAWFCLDDVHNLARHDVGVVVDMIQRIQEATLVRDSVLVLEGVKLRLKRGAHVMATFQPSPTVPRLPVFFVGLFRPAVVVPPSLRHVAQVLFFVAGFPHPHRLAQLVEFTLTTATDLLAKDGVCQNLASLGHVARVVAQAKTWLALDATQALHPTKVSRDELVVTHVLADVLGAQLSTTNTALYELNGLVKDMLRSCPDPLAPPMESLPPDAVKLALSSKQLVHAAPFVAKLRQLHHALEHHAGVLVLGDVNSGKTALYTTLAHVYKILDERLAAFSRRTGPATDSTAVHVVAPAAVTLAQLFGSVAPSSKAFQDGILTRLLRKLNAAAAADAMTMDAAPATTSPLRSWLVLDGEIDPVWADGFNTLLDDTGSLHTPAGEAIPLPPRSRVLFEASDASAVSPSLVARCAIVHVDAGVVVTWRMLYAAWIERMPEYLESIDDVKDALDATIDMVEPALEFVRHHFHAAPLSDAARVTALLSLMDASFRATYPKMGSMTAKQNYTIAQCIFLQSLVWGVGHTTHHDERVKFDAFLRSLAGEPTAGGTTAAGPAATVASSSTTTVGGAPSTPAATATRHLTVNAKKINMFFPAGRNDLVYSFALSAEWGLKWEPWVDFYPNHCFTPPPLPGRHLSEMFVPTTTTAAAAHFIDVLTQNATPFNHVLVVGPRDSGKSAVVDVFCSQAAVRAKALLDAPASSAAPPTPGTWENTPVHPSLMPPPPATLGFIKHTCATWLAPAHLLRSFENAMERSRKNVLSAPAGKTCVLVLDDVGLDNPTTHVGGCPLESLRHLLGCHVIYEPKTDVDCIVRGLACVATLTMRPAVPAAVSARLLSKLTPLGLTSVLDSDLTKLLTGITVWLAQSRNLSLDFTQLIAGAVKATVRLFHAVVDRFRLSPRTPQYDFGLSDLVSLLHMASRECPATTLTSDKFPAVRLWCHEATRQFHDRLVSAADATVFYALLRDTCTSGFGVTMEMVFPNTITALSATTTTTSGAAAMPLTPSSPALARRSSRAAYGSIDKLNTASTVAALASSSQQQQQPMTAVMYACFQRLCFTDLHPDGHYVEVSDMMPIHAMAGDALAKLTETPRRPSGLRDDVDIQTTYAMDHIVRLHRLIKDYNPASSAIRRDHVLLMGRPGTGKSILARLAAALTGAAVFYMDVQSPALATDGQWRQQLADILVRVTTDNKPAVLIVKDALVGSRPRCLDDLTSLVVGNFVPEFLSDDAVDALAPVLREVAKDHNLFLENAVAVEAYCVERLREYLKIVVVVTATTPTTHLPPRLLHRCRVDYMDMWPDDAFVAVAQRQLAMSCLTTDQIKTFMLVCLQLHRLAMPFESPGCIITPARVLQHMIAFTKQFGDQSPVIDARKTKLAAALETIRYVEKLANRVSSTVSDLEPELHRVHNTSKAINVGLTTDTQAILLTQRKLDAEEALRQSLEGRVHADRERYDGTLKAATNMFLEGRAALRELTMHDIGELVALPPTTLLKLLYECLGRLLQLEPIEISDERDVNTRMMDYSEPLIAQLRDPATLAAFQSHGVEFVGAMADTILGPLVPIYELVEFVPLALAELHPVAGVLCTWVRAMLHYRQTLVLLKPQWAHIETQQVYWQTCVDKCAALARTLHDQTTAMGHAKASREATDAQVLELVAKLTDHSTAIEKASVVLASIDGFVRAWHTARDDAMMWADHIAGDLLVATGLLMYGCHLPAFGRRQLVLAWVKALHHLGHFTSDGLLTNAPHHAVSDLLLEHGLLQRWLALGVPDDVVCRENAAFLSSTELVPLLVDPHRIAFSWIMSKDMTESKTPLVLRPTSADADALAAVEADMFHALQEGRPVVFPAVDSLVKAVALPVLLARHQYAAHGLRKPNILTLAPPTADVVDGPLPSPTLVEFQSTWALYLCTTDVAAPSLQLFASHAHVIYVELTPQVCVDLFRAEFVCNSSKHTAHRWKELRLSAVEHRADARRIENDCLDALARAKSEDSIFGESARLFAWRGAHRDALNRYELVASELNEAQYMPFAMDDVLQRFVDVALAFDDVTHVAPRVYAFSIKWVVSLLTYVLDVVGRENAPLLLEKFTNTAYRILHWSVREQDRLEGTQKVTWQIEN</sequence>
<dbReference type="InterPro" id="IPR042228">
    <property type="entry name" value="Dynein_linker_3"/>
</dbReference>
<dbReference type="GO" id="GO:0005930">
    <property type="term" value="C:axoneme"/>
    <property type="evidence" value="ECO:0007669"/>
    <property type="project" value="UniProtKB-SubCell"/>
</dbReference>
<reference evidence="15" key="2">
    <citation type="submission" date="2019-06" db="EMBL/GenBank/DDBJ databases">
        <title>Genomics analysis of Aphanomyces spp. identifies a new class of oomycete effector associated with host adaptation.</title>
        <authorList>
            <person name="Gaulin E."/>
        </authorList>
    </citation>
    <scope>NUCLEOTIDE SEQUENCE</scope>
    <source>
        <strain evidence="15">CBS 578.67</strain>
    </source>
</reference>
<feature type="region of interest" description="Disordered" evidence="13">
    <location>
        <begin position="201"/>
        <end position="230"/>
    </location>
</feature>
<evidence type="ECO:0000256" key="3">
    <source>
        <dbReference type="ARBA" id="ARBA00022701"/>
    </source>
</evidence>
<dbReference type="Gene3D" id="1.10.472.130">
    <property type="match status" value="1"/>
</dbReference>
<feature type="region of interest" description="Disordered" evidence="13">
    <location>
        <begin position="1573"/>
        <end position="1619"/>
    </location>
</feature>
<feature type="region of interest" description="Disordered" evidence="13">
    <location>
        <begin position="251"/>
        <end position="279"/>
    </location>
</feature>
<dbReference type="Gene3D" id="1.20.140.100">
    <property type="entry name" value="Dynein heavy chain, N-terminal domain 2"/>
    <property type="match status" value="1"/>
</dbReference>
<dbReference type="InterPro" id="IPR024317">
    <property type="entry name" value="Dynein_heavy_chain_D4_dom"/>
</dbReference>
<dbReference type="PANTHER" id="PTHR45703">
    <property type="entry name" value="DYNEIN HEAVY CHAIN"/>
    <property type="match status" value="1"/>
</dbReference>
<dbReference type="Pfam" id="PF08393">
    <property type="entry name" value="DHC_N2"/>
    <property type="match status" value="1"/>
</dbReference>
<gene>
    <name evidence="16" type="primary">Aste57867_13356</name>
    <name evidence="15" type="ORF">As57867_013306</name>
    <name evidence="16" type="ORF">ASTE57867_13356</name>
</gene>
<evidence type="ECO:0000256" key="2">
    <source>
        <dbReference type="ARBA" id="ARBA00022490"/>
    </source>
</evidence>
<protein>
    <submittedName>
        <fullName evidence="16">Aste57867_13356 protein</fullName>
    </submittedName>
</protein>
<dbReference type="EMBL" id="VJMH01005448">
    <property type="protein sequence ID" value="KAF0695836.1"/>
    <property type="molecule type" value="Genomic_DNA"/>
</dbReference>
<dbReference type="GO" id="GO:0005524">
    <property type="term" value="F:ATP binding"/>
    <property type="evidence" value="ECO:0007669"/>
    <property type="project" value="UniProtKB-KW"/>
</dbReference>
<feature type="region of interest" description="Disordered" evidence="13">
    <location>
        <begin position="16"/>
        <end position="39"/>
    </location>
</feature>
<keyword evidence="8" id="KW-0969">Cilium</keyword>
<evidence type="ECO:0000313" key="15">
    <source>
        <dbReference type="EMBL" id="KAF0695836.1"/>
    </source>
</evidence>
<proteinExistence type="predicted"/>
<feature type="coiled-coil region" evidence="12">
    <location>
        <begin position="1034"/>
        <end position="1061"/>
    </location>
</feature>
<dbReference type="PANTHER" id="PTHR45703:SF36">
    <property type="entry name" value="DYNEIN HEAVY CHAIN, CYTOPLASMIC"/>
    <property type="match status" value="1"/>
</dbReference>
<keyword evidence="11" id="KW-0966">Cell projection</keyword>
<dbReference type="InterPro" id="IPR042222">
    <property type="entry name" value="Dynein_2_N"/>
</dbReference>
<organism evidence="16 17">
    <name type="scientific">Aphanomyces stellatus</name>
    <dbReference type="NCBI Taxonomy" id="120398"/>
    <lineage>
        <taxon>Eukaryota</taxon>
        <taxon>Sar</taxon>
        <taxon>Stramenopiles</taxon>
        <taxon>Oomycota</taxon>
        <taxon>Saprolegniomycetes</taxon>
        <taxon>Saprolegniales</taxon>
        <taxon>Verrucalvaceae</taxon>
        <taxon>Aphanomyces</taxon>
    </lineage>
</organism>
<keyword evidence="5" id="KW-0067">ATP-binding</keyword>
<evidence type="ECO:0000313" key="16">
    <source>
        <dbReference type="EMBL" id="VFT90195.1"/>
    </source>
</evidence>
<evidence type="ECO:0000256" key="12">
    <source>
        <dbReference type="SAM" id="Coils"/>
    </source>
</evidence>
<dbReference type="Pfam" id="PF17852">
    <property type="entry name" value="Dynein_AAA_lid"/>
    <property type="match status" value="1"/>
</dbReference>
<evidence type="ECO:0000259" key="14">
    <source>
        <dbReference type="SMART" id="SM00382"/>
    </source>
</evidence>
<dbReference type="InterPro" id="IPR026983">
    <property type="entry name" value="DHC"/>
</dbReference>
<keyword evidence="6" id="KW-0243">Dynein</keyword>
<feature type="compositionally biased region" description="Low complexity" evidence="13">
    <location>
        <begin position="1575"/>
        <end position="1598"/>
    </location>
</feature>
<dbReference type="GO" id="GO:0007018">
    <property type="term" value="P:microtubule-based movement"/>
    <property type="evidence" value="ECO:0007669"/>
    <property type="project" value="InterPro"/>
</dbReference>
<dbReference type="SMART" id="SM00382">
    <property type="entry name" value="AAA"/>
    <property type="match status" value="3"/>
</dbReference>
<accession>A0A485KYM8</accession>
<dbReference type="Gene3D" id="1.20.920.20">
    <property type="match status" value="1"/>
</dbReference>
<dbReference type="InterPro" id="IPR027417">
    <property type="entry name" value="P-loop_NTPase"/>
</dbReference>
<evidence type="ECO:0000256" key="11">
    <source>
        <dbReference type="ARBA" id="ARBA00023273"/>
    </source>
</evidence>
<evidence type="ECO:0000256" key="6">
    <source>
        <dbReference type="ARBA" id="ARBA00023017"/>
    </source>
</evidence>
<comment type="subcellular location">
    <subcellularLocation>
        <location evidence="1">Cytoplasm</location>
        <location evidence="1">Cytoskeleton</location>
        <location evidence="1">Cilium axoneme</location>
    </subcellularLocation>
</comment>
<name>A0A485KYM8_9STRA</name>
<evidence type="ECO:0000256" key="7">
    <source>
        <dbReference type="ARBA" id="ARBA00023054"/>
    </source>
</evidence>
<keyword evidence="2" id="KW-0963">Cytoplasm</keyword>
<feature type="compositionally biased region" description="Basic and acidic residues" evidence="13">
    <location>
        <begin position="1599"/>
        <end position="1608"/>
    </location>
</feature>
<dbReference type="GO" id="GO:0051959">
    <property type="term" value="F:dynein light intermediate chain binding"/>
    <property type="evidence" value="ECO:0007669"/>
    <property type="project" value="InterPro"/>
</dbReference>
<evidence type="ECO:0000256" key="5">
    <source>
        <dbReference type="ARBA" id="ARBA00022840"/>
    </source>
</evidence>
<evidence type="ECO:0000256" key="8">
    <source>
        <dbReference type="ARBA" id="ARBA00023069"/>
    </source>
</evidence>
<keyword evidence="7 12" id="KW-0175">Coiled coil</keyword>
<feature type="domain" description="AAA+ ATPase" evidence="14">
    <location>
        <begin position="1745"/>
        <end position="1891"/>
    </location>
</feature>
<dbReference type="Pfam" id="PF12774">
    <property type="entry name" value="AAA_6"/>
    <property type="match status" value="1"/>
</dbReference>
<keyword evidence="17" id="KW-1185">Reference proteome</keyword>